<organism evidence="1 2">
    <name type="scientific">Parendozoicomonas callyspongiae</name>
    <dbReference type="NCBI Taxonomy" id="2942213"/>
    <lineage>
        <taxon>Bacteria</taxon>
        <taxon>Pseudomonadati</taxon>
        <taxon>Pseudomonadota</taxon>
        <taxon>Gammaproteobacteria</taxon>
        <taxon>Oceanospirillales</taxon>
        <taxon>Endozoicomonadaceae</taxon>
        <taxon>Parendozoicomonas</taxon>
    </lineage>
</organism>
<accession>A0ABT0PLH0</accession>
<sequence length="117" mass="13000">MSLPFIYPDSWSIQRVYPANIVRAASQFRQHQHLCSKGFVSLGSQSFKASILHLRGVKIRVQPTPHSTISKLAVCASSLPQIYSANSANKRVHPGSWSLLLPSNASINNFLNRRTRG</sequence>
<reference evidence="1 2" key="1">
    <citation type="submission" date="2022-05" db="EMBL/GenBank/DDBJ databases">
        <authorList>
            <person name="Park J.-S."/>
        </authorList>
    </citation>
    <scope>NUCLEOTIDE SEQUENCE [LARGE SCALE GENOMIC DNA]</scope>
    <source>
        <strain evidence="1 2">2012CJ34-2</strain>
    </source>
</reference>
<dbReference type="EMBL" id="JAMFLX010000062">
    <property type="protein sequence ID" value="MCL6272232.1"/>
    <property type="molecule type" value="Genomic_DNA"/>
</dbReference>
<evidence type="ECO:0000313" key="2">
    <source>
        <dbReference type="Proteomes" id="UP001203338"/>
    </source>
</evidence>
<evidence type="ECO:0000313" key="1">
    <source>
        <dbReference type="EMBL" id="MCL6272232.1"/>
    </source>
</evidence>
<comment type="caution">
    <text evidence="1">The sequence shown here is derived from an EMBL/GenBank/DDBJ whole genome shotgun (WGS) entry which is preliminary data.</text>
</comment>
<keyword evidence="2" id="KW-1185">Reference proteome</keyword>
<proteinExistence type="predicted"/>
<dbReference type="Proteomes" id="UP001203338">
    <property type="component" value="Unassembled WGS sequence"/>
</dbReference>
<gene>
    <name evidence="1" type="ORF">M3P05_20120</name>
</gene>
<protein>
    <submittedName>
        <fullName evidence="1">Uncharacterized protein</fullName>
    </submittedName>
</protein>
<dbReference type="RefSeq" id="WP_249701921.1">
    <property type="nucleotide sequence ID" value="NZ_JAMFLX010000062.1"/>
</dbReference>
<name>A0ABT0PLH0_9GAMM</name>